<dbReference type="AlphaFoldDB" id="A0A9D1JFN3"/>
<feature type="chain" id="PRO_5039127861" evidence="3">
    <location>
        <begin position="24"/>
        <end position="559"/>
    </location>
</feature>
<sequence>MKRKVAWLLAALMLLTGSTSALASSQKNVTDMNNQSITIGGQNSQSDDDSEDGSNSQGTNQNSSGNNSQSSSNTGNNTENGQTDGSAGGTDSGTDSGTDDGDSNSQDGTGNTTRDTTLDNEPLDITVTETVPIIEQAAGTDIAPLNTDATIGKDRQAELDAAIKKLEDKGYSVSFLLYDLKTNSGFTKNPDVSYYGAGTIVGPYVTALAERKVDKEEINMKTTKLNRDDLEEIGGGAGSIKNDPEGETYTLADVMERTVKEGDNNGYALLLQEYGQGFFDTWLKSGKVSGDYTQVKWPNYTVKALGEMWVSIAEYFTSDRGASQQVREMFTAADQSFIQNQLGGLYTVYSCPGYNSAENNVVWHDAALVMDDTYPYLLVIMTTASWSQDNTEDEESLRELTTALEGVHSDMVHPEKSIKPAVAASVTPTATATPTPEPESQKESKGGIPTAVWVVLAVIVVLAGGLTARILYVKEMKRRRRLARMEARRRRQQALERGEELPRRRSSAQGARRSSGADSRRSSDGTGRRSSSSDGRRSSAQSARRSGSAGSQRRPGRRN</sequence>
<dbReference type="InterPro" id="IPR012338">
    <property type="entry name" value="Beta-lactam/transpept-like"/>
</dbReference>
<evidence type="ECO:0000256" key="1">
    <source>
        <dbReference type="SAM" id="MobiDB-lite"/>
    </source>
</evidence>
<evidence type="ECO:0000259" key="4">
    <source>
        <dbReference type="Pfam" id="PF13354"/>
    </source>
</evidence>
<evidence type="ECO:0000256" key="2">
    <source>
        <dbReference type="SAM" id="Phobius"/>
    </source>
</evidence>
<proteinExistence type="predicted"/>
<feature type="compositionally biased region" description="Low complexity" evidence="1">
    <location>
        <begin position="528"/>
        <end position="553"/>
    </location>
</feature>
<dbReference type="GO" id="GO:0030655">
    <property type="term" value="P:beta-lactam antibiotic catabolic process"/>
    <property type="evidence" value="ECO:0007669"/>
    <property type="project" value="InterPro"/>
</dbReference>
<keyword evidence="5" id="KW-0378">Hydrolase</keyword>
<dbReference type="SUPFAM" id="SSF56601">
    <property type="entry name" value="beta-lactamase/transpeptidase-like"/>
    <property type="match status" value="1"/>
</dbReference>
<dbReference type="InterPro" id="IPR045155">
    <property type="entry name" value="Beta-lactam_cat"/>
</dbReference>
<feature type="compositionally biased region" description="Low complexity" evidence="1">
    <location>
        <begin position="53"/>
        <end position="85"/>
    </location>
</feature>
<evidence type="ECO:0000256" key="3">
    <source>
        <dbReference type="SAM" id="SignalP"/>
    </source>
</evidence>
<feature type="domain" description="Beta-lactamase class A catalytic" evidence="4">
    <location>
        <begin position="175"/>
        <end position="382"/>
    </location>
</feature>
<feature type="compositionally biased region" description="Basic and acidic residues" evidence="1">
    <location>
        <begin position="518"/>
        <end position="527"/>
    </location>
</feature>
<reference evidence="5" key="2">
    <citation type="journal article" date="2021" name="PeerJ">
        <title>Extensive microbial diversity within the chicken gut microbiome revealed by metagenomics and culture.</title>
        <authorList>
            <person name="Gilroy R."/>
            <person name="Ravi A."/>
            <person name="Getino M."/>
            <person name="Pursley I."/>
            <person name="Horton D.L."/>
            <person name="Alikhan N.F."/>
            <person name="Baker D."/>
            <person name="Gharbi K."/>
            <person name="Hall N."/>
            <person name="Watson M."/>
            <person name="Adriaenssens E.M."/>
            <person name="Foster-Nyarko E."/>
            <person name="Jarju S."/>
            <person name="Secka A."/>
            <person name="Antonio M."/>
            <person name="Oren A."/>
            <person name="Chaudhuri R.R."/>
            <person name="La Ragione R."/>
            <person name="Hildebrand F."/>
            <person name="Pallen M.J."/>
        </authorList>
    </citation>
    <scope>NUCLEOTIDE SEQUENCE</scope>
    <source>
        <strain evidence="5">ChiSxjej1B13-7041</strain>
    </source>
</reference>
<reference evidence="5" key="1">
    <citation type="submission" date="2020-10" db="EMBL/GenBank/DDBJ databases">
        <authorList>
            <person name="Gilroy R."/>
        </authorList>
    </citation>
    <scope>NUCLEOTIDE SEQUENCE</scope>
    <source>
        <strain evidence="5">ChiSxjej1B13-7041</strain>
    </source>
</reference>
<gene>
    <name evidence="5" type="ORF">IAB98_05765</name>
</gene>
<keyword evidence="2" id="KW-0812">Transmembrane</keyword>
<feature type="compositionally biased region" description="Polar residues" evidence="1">
    <location>
        <begin position="34"/>
        <end position="45"/>
    </location>
</feature>
<feature type="region of interest" description="Disordered" evidence="1">
    <location>
        <begin position="484"/>
        <end position="559"/>
    </location>
</feature>
<keyword evidence="2" id="KW-0472">Membrane</keyword>
<protein>
    <submittedName>
        <fullName evidence="5">Serine hydrolase</fullName>
    </submittedName>
</protein>
<feature type="transmembrane region" description="Helical" evidence="2">
    <location>
        <begin position="451"/>
        <end position="472"/>
    </location>
</feature>
<feature type="compositionally biased region" description="Basic and acidic residues" evidence="1">
    <location>
        <begin position="493"/>
        <end position="503"/>
    </location>
</feature>
<dbReference type="EMBL" id="DVHU01000054">
    <property type="protein sequence ID" value="HIR92905.1"/>
    <property type="molecule type" value="Genomic_DNA"/>
</dbReference>
<evidence type="ECO:0000313" key="6">
    <source>
        <dbReference type="Proteomes" id="UP000886841"/>
    </source>
</evidence>
<dbReference type="Gene3D" id="3.40.710.10">
    <property type="entry name" value="DD-peptidase/beta-lactamase superfamily"/>
    <property type="match status" value="1"/>
</dbReference>
<organism evidence="5 6">
    <name type="scientific">Candidatus Egerieimonas intestinavium</name>
    <dbReference type="NCBI Taxonomy" id="2840777"/>
    <lineage>
        <taxon>Bacteria</taxon>
        <taxon>Bacillati</taxon>
        <taxon>Bacillota</taxon>
        <taxon>Clostridia</taxon>
        <taxon>Lachnospirales</taxon>
        <taxon>Lachnospiraceae</taxon>
        <taxon>Lachnospiraceae incertae sedis</taxon>
        <taxon>Candidatus Egerieimonas</taxon>
    </lineage>
</organism>
<feature type="compositionally biased region" description="Low complexity" evidence="1">
    <location>
        <begin position="420"/>
        <end position="434"/>
    </location>
</feature>
<comment type="caution">
    <text evidence="5">The sequence shown here is derived from an EMBL/GenBank/DDBJ whole genome shotgun (WGS) entry which is preliminary data.</text>
</comment>
<feature type="region of interest" description="Disordered" evidence="1">
    <location>
        <begin position="34"/>
        <end position="124"/>
    </location>
</feature>
<dbReference type="GO" id="GO:0008800">
    <property type="term" value="F:beta-lactamase activity"/>
    <property type="evidence" value="ECO:0007669"/>
    <property type="project" value="InterPro"/>
</dbReference>
<feature type="compositionally biased region" description="Low complexity" evidence="1">
    <location>
        <begin position="507"/>
        <end position="517"/>
    </location>
</feature>
<feature type="region of interest" description="Disordered" evidence="1">
    <location>
        <begin position="419"/>
        <end position="446"/>
    </location>
</feature>
<accession>A0A9D1JFN3</accession>
<keyword evidence="3" id="KW-0732">Signal</keyword>
<feature type="signal peptide" evidence="3">
    <location>
        <begin position="1"/>
        <end position="23"/>
    </location>
</feature>
<name>A0A9D1JFN3_9FIRM</name>
<evidence type="ECO:0000313" key="5">
    <source>
        <dbReference type="EMBL" id="HIR92905.1"/>
    </source>
</evidence>
<dbReference type="Pfam" id="PF13354">
    <property type="entry name" value="Beta-lactamase2"/>
    <property type="match status" value="1"/>
</dbReference>
<keyword evidence="2" id="KW-1133">Transmembrane helix</keyword>
<dbReference type="Proteomes" id="UP000886841">
    <property type="component" value="Unassembled WGS sequence"/>
</dbReference>